<dbReference type="PROSITE" id="PS50011">
    <property type="entry name" value="PROTEIN_KINASE_DOM"/>
    <property type="match status" value="1"/>
</dbReference>
<dbReference type="GeneID" id="118478891"/>
<protein>
    <submittedName>
        <fullName evidence="3">Fibroblast growth factor receptor 2-like</fullName>
    </submittedName>
</protein>
<organism evidence="2 3">
    <name type="scientific">Aplysia californica</name>
    <name type="common">California sea hare</name>
    <dbReference type="NCBI Taxonomy" id="6500"/>
    <lineage>
        <taxon>Eukaryota</taxon>
        <taxon>Metazoa</taxon>
        <taxon>Spiralia</taxon>
        <taxon>Lophotrochozoa</taxon>
        <taxon>Mollusca</taxon>
        <taxon>Gastropoda</taxon>
        <taxon>Heterobranchia</taxon>
        <taxon>Euthyneura</taxon>
        <taxon>Tectipleura</taxon>
        <taxon>Aplysiida</taxon>
        <taxon>Aplysioidea</taxon>
        <taxon>Aplysiidae</taxon>
        <taxon>Aplysia</taxon>
    </lineage>
</organism>
<dbReference type="PANTHER" id="PTHR24416:SF583">
    <property type="entry name" value="RECEPTOR PROTEIN-TYROSINE KINASE"/>
    <property type="match status" value="1"/>
</dbReference>
<dbReference type="PRINTS" id="PR00109">
    <property type="entry name" value="TYRKINASE"/>
</dbReference>
<sequence length="118" mass="13830">MSVEAIFDMSFSTASDVWSFGVVLFEIVTLGGTPYPTIPARELLKELQRGYRMERPDNCSEELYQMMLKCWHQHPDHRPTFSTLSQWLEDMMTDVSGAQYLDMQLNLQQSLYKVRTRQ</sequence>
<dbReference type="InterPro" id="IPR000719">
    <property type="entry name" value="Prot_kinase_dom"/>
</dbReference>
<dbReference type="InterPro" id="IPR050122">
    <property type="entry name" value="RTK"/>
</dbReference>
<dbReference type="SMART" id="SM00219">
    <property type="entry name" value="TyrKc"/>
    <property type="match status" value="1"/>
</dbReference>
<dbReference type="Gene3D" id="1.10.510.10">
    <property type="entry name" value="Transferase(Phosphotransferase) domain 1"/>
    <property type="match status" value="1"/>
</dbReference>
<name>A0ABM1W3F4_APLCA</name>
<dbReference type="PANTHER" id="PTHR24416">
    <property type="entry name" value="TYROSINE-PROTEIN KINASE RECEPTOR"/>
    <property type="match status" value="1"/>
</dbReference>
<dbReference type="SUPFAM" id="SSF56112">
    <property type="entry name" value="Protein kinase-like (PK-like)"/>
    <property type="match status" value="1"/>
</dbReference>
<gene>
    <name evidence="3" type="primary">LOC118478891</name>
</gene>
<dbReference type="Pfam" id="PF07714">
    <property type="entry name" value="PK_Tyr_Ser-Thr"/>
    <property type="match status" value="1"/>
</dbReference>
<dbReference type="RefSeq" id="XP_035829197.1">
    <property type="nucleotide sequence ID" value="XM_035973304.1"/>
</dbReference>
<dbReference type="InterPro" id="IPR011009">
    <property type="entry name" value="Kinase-like_dom_sf"/>
</dbReference>
<evidence type="ECO:0000313" key="2">
    <source>
        <dbReference type="Proteomes" id="UP000694888"/>
    </source>
</evidence>
<evidence type="ECO:0000313" key="3">
    <source>
        <dbReference type="RefSeq" id="XP_035829197.1"/>
    </source>
</evidence>
<reference evidence="3" key="1">
    <citation type="submission" date="2025-08" db="UniProtKB">
        <authorList>
            <consortium name="RefSeq"/>
        </authorList>
    </citation>
    <scope>IDENTIFICATION</scope>
</reference>
<dbReference type="InterPro" id="IPR001245">
    <property type="entry name" value="Ser-Thr/Tyr_kinase_cat_dom"/>
</dbReference>
<dbReference type="Proteomes" id="UP000694888">
    <property type="component" value="Unplaced"/>
</dbReference>
<feature type="domain" description="Protein kinase" evidence="1">
    <location>
        <begin position="1"/>
        <end position="88"/>
    </location>
</feature>
<proteinExistence type="predicted"/>
<evidence type="ECO:0000259" key="1">
    <source>
        <dbReference type="PROSITE" id="PS50011"/>
    </source>
</evidence>
<dbReference type="InterPro" id="IPR020635">
    <property type="entry name" value="Tyr_kinase_cat_dom"/>
</dbReference>
<keyword evidence="2" id="KW-1185">Reference proteome</keyword>
<accession>A0ABM1W3F4</accession>